<feature type="transmembrane region" description="Helical" evidence="1">
    <location>
        <begin position="12"/>
        <end position="32"/>
    </location>
</feature>
<evidence type="ECO:0000256" key="1">
    <source>
        <dbReference type="SAM" id="Phobius"/>
    </source>
</evidence>
<sequence length="77" mass="9064">VRRFLKKNIPWQIIILIKALGFLPILFIHFMVLPSQAYSKEAAILNTTIMGEIDMELEYIESQQRKLLTRNFNLLES</sequence>
<proteinExistence type="predicted"/>
<gene>
    <name evidence="2" type="ORF">METZ01_LOCUS248585</name>
</gene>
<evidence type="ECO:0000313" key="2">
    <source>
        <dbReference type="EMBL" id="SVB95731.1"/>
    </source>
</evidence>
<feature type="non-terminal residue" evidence="2">
    <location>
        <position position="1"/>
    </location>
</feature>
<reference evidence="2" key="1">
    <citation type="submission" date="2018-05" db="EMBL/GenBank/DDBJ databases">
        <authorList>
            <person name="Lanie J.A."/>
            <person name="Ng W.-L."/>
            <person name="Kazmierczak K.M."/>
            <person name="Andrzejewski T.M."/>
            <person name="Davidsen T.M."/>
            <person name="Wayne K.J."/>
            <person name="Tettelin H."/>
            <person name="Glass J.I."/>
            <person name="Rusch D."/>
            <person name="Podicherti R."/>
            <person name="Tsui H.-C.T."/>
            <person name="Winkler M.E."/>
        </authorList>
    </citation>
    <scope>NUCLEOTIDE SEQUENCE</scope>
</reference>
<organism evidence="2">
    <name type="scientific">marine metagenome</name>
    <dbReference type="NCBI Taxonomy" id="408172"/>
    <lineage>
        <taxon>unclassified sequences</taxon>
        <taxon>metagenomes</taxon>
        <taxon>ecological metagenomes</taxon>
    </lineage>
</organism>
<feature type="non-terminal residue" evidence="2">
    <location>
        <position position="77"/>
    </location>
</feature>
<dbReference type="AlphaFoldDB" id="A0A382IAI5"/>
<accession>A0A382IAI5</accession>
<protein>
    <submittedName>
        <fullName evidence="2">Uncharacterized protein</fullName>
    </submittedName>
</protein>
<dbReference type="EMBL" id="UINC01065747">
    <property type="protein sequence ID" value="SVB95731.1"/>
    <property type="molecule type" value="Genomic_DNA"/>
</dbReference>
<keyword evidence="1" id="KW-0472">Membrane</keyword>
<keyword evidence="1" id="KW-0812">Transmembrane</keyword>
<name>A0A382IAI5_9ZZZZ</name>
<keyword evidence="1" id="KW-1133">Transmembrane helix</keyword>